<organism evidence="11 12">
    <name type="scientific">Caloranaerobacter azorensis DSM 13643</name>
    <dbReference type="NCBI Taxonomy" id="1121264"/>
    <lineage>
        <taxon>Bacteria</taxon>
        <taxon>Bacillati</taxon>
        <taxon>Bacillota</taxon>
        <taxon>Tissierellia</taxon>
        <taxon>Tissierellales</taxon>
        <taxon>Thermohalobacteraceae</taxon>
        <taxon>Caloranaerobacter</taxon>
    </lineage>
</organism>
<comment type="similarity">
    <text evidence="2">Belongs to the FliJ family.</text>
</comment>
<gene>
    <name evidence="11" type="ORF">SAMN02745135_00269</name>
</gene>
<dbReference type="GO" id="GO:0009288">
    <property type="term" value="C:bacterial-type flagellum"/>
    <property type="evidence" value="ECO:0007669"/>
    <property type="project" value="InterPro"/>
</dbReference>
<evidence type="ECO:0000256" key="7">
    <source>
        <dbReference type="ARBA" id="ARBA00022795"/>
    </source>
</evidence>
<keyword evidence="7" id="KW-1005">Bacterial flagellum biogenesis</keyword>
<dbReference type="GO" id="GO:0044781">
    <property type="term" value="P:bacterial-type flagellum organization"/>
    <property type="evidence" value="ECO:0007669"/>
    <property type="project" value="UniProtKB-KW"/>
</dbReference>
<dbReference type="GO" id="GO:0071973">
    <property type="term" value="P:bacterial-type flagellum-dependent cell motility"/>
    <property type="evidence" value="ECO:0007669"/>
    <property type="project" value="InterPro"/>
</dbReference>
<keyword evidence="11" id="KW-0282">Flagellum</keyword>
<keyword evidence="11" id="KW-0966">Cell projection</keyword>
<evidence type="ECO:0000256" key="4">
    <source>
        <dbReference type="ARBA" id="ARBA00022448"/>
    </source>
</evidence>
<reference evidence="12" key="1">
    <citation type="submission" date="2016-11" db="EMBL/GenBank/DDBJ databases">
        <authorList>
            <person name="Varghese N."/>
            <person name="Submissions S."/>
        </authorList>
    </citation>
    <scope>NUCLEOTIDE SEQUENCE [LARGE SCALE GENOMIC DNA]</scope>
    <source>
        <strain evidence="12">DSM 13643</strain>
    </source>
</reference>
<dbReference type="GO" id="GO:0015031">
    <property type="term" value="P:protein transport"/>
    <property type="evidence" value="ECO:0007669"/>
    <property type="project" value="UniProtKB-KW"/>
</dbReference>
<keyword evidence="11" id="KW-0969">Cilium</keyword>
<accession>A0A1M5RNC8</accession>
<dbReference type="AlphaFoldDB" id="A0A1M5RNC8"/>
<evidence type="ECO:0000313" key="11">
    <source>
        <dbReference type="EMBL" id="SHH27413.1"/>
    </source>
</evidence>
<dbReference type="EMBL" id="FQXO01000007">
    <property type="protein sequence ID" value="SHH27413.1"/>
    <property type="molecule type" value="Genomic_DNA"/>
</dbReference>
<dbReference type="Gene3D" id="1.10.287.1700">
    <property type="match status" value="1"/>
</dbReference>
<evidence type="ECO:0000313" key="12">
    <source>
        <dbReference type="Proteomes" id="UP000183967"/>
    </source>
</evidence>
<name>A0A1M5RNC8_9FIRM</name>
<keyword evidence="8" id="KW-0653">Protein transport</keyword>
<evidence type="ECO:0000256" key="2">
    <source>
        <dbReference type="ARBA" id="ARBA00010004"/>
    </source>
</evidence>
<comment type="subcellular location">
    <subcellularLocation>
        <location evidence="1">Cell membrane</location>
        <topology evidence="1">Peripheral membrane protein</topology>
        <orientation evidence="1">Cytoplasmic side</orientation>
    </subcellularLocation>
</comment>
<keyword evidence="9" id="KW-0472">Membrane</keyword>
<proteinExistence type="inferred from homology"/>
<dbReference type="GO" id="GO:0006935">
    <property type="term" value="P:chemotaxis"/>
    <property type="evidence" value="ECO:0007669"/>
    <property type="project" value="UniProtKB-KW"/>
</dbReference>
<keyword evidence="10" id="KW-1006">Bacterial flagellum protein export</keyword>
<keyword evidence="12" id="KW-1185">Reference proteome</keyword>
<dbReference type="OrthoDB" id="1953767at2"/>
<keyword evidence="6" id="KW-0145">Chemotaxis</keyword>
<dbReference type="Proteomes" id="UP000183967">
    <property type="component" value="Unassembled WGS sequence"/>
</dbReference>
<protein>
    <recommendedName>
        <fullName evidence="3">Flagellar FliJ protein</fullName>
    </recommendedName>
</protein>
<evidence type="ECO:0000256" key="5">
    <source>
        <dbReference type="ARBA" id="ARBA00022475"/>
    </source>
</evidence>
<evidence type="ECO:0000256" key="1">
    <source>
        <dbReference type="ARBA" id="ARBA00004413"/>
    </source>
</evidence>
<evidence type="ECO:0000256" key="10">
    <source>
        <dbReference type="ARBA" id="ARBA00023225"/>
    </source>
</evidence>
<dbReference type="InterPro" id="IPR012823">
    <property type="entry name" value="Flagell_FliJ"/>
</dbReference>
<keyword evidence="5" id="KW-1003">Cell membrane</keyword>
<keyword evidence="4" id="KW-0813">Transport</keyword>
<evidence type="ECO:0000256" key="8">
    <source>
        <dbReference type="ARBA" id="ARBA00022927"/>
    </source>
</evidence>
<dbReference type="Pfam" id="PF02050">
    <property type="entry name" value="FliJ"/>
    <property type="match status" value="1"/>
</dbReference>
<evidence type="ECO:0000256" key="3">
    <source>
        <dbReference type="ARBA" id="ARBA00020392"/>
    </source>
</evidence>
<dbReference type="GO" id="GO:0005886">
    <property type="term" value="C:plasma membrane"/>
    <property type="evidence" value="ECO:0007669"/>
    <property type="project" value="UniProtKB-SubCell"/>
</dbReference>
<dbReference type="RefSeq" id="WP_073194822.1">
    <property type="nucleotide sequence ID" value="NZ_FQXO01000007.1"/>
</dbReference>
<evidence type="ECO:0000256" key="6">
    <source>
        <dbReference type="ARBA" id="ARBA00022500"/>
    </source>
</evidence>
<dbReference type="NCBIfam" id="TIGR02473">
    <property type="entry name" value="flagell_FliJ"/>
    <property type="match status" value="1"/>
</dbReference>
<evidence type="ECO:0000256" key="9">
    <source>
        <dbReference type="ARBA" id="ARBA00023136"/>
    </source>
</evidence>
<sequence length="146" mass="17883">MQNNFKFKFQKILEYRETVENLRLADYNRAKEILRTEENKLRELMNYKKNELAMRNINVKNTTIFDLKNYNMIIDYINKEIVEQKARVYNAKDVVDSKKKNLLEALKEKKMMEKIKEKHYNEFIYEIKKEEDKLVDEIVNFRSSKN</sequence>
<dbReference type="InterPro" id="IPR053716">
    <property type="entry name" value="Flag_assembly_chemotaxis_eff"/>
</dbReference>